<dbReference type="Pfam" id="PF20116">
    <property type="entry name" value="DUF6506"/>
    <property type="match status" value="1"/>
</dbReference>
<gene>
    <name evidence="1" type="ORF">EDD63_11024</name>
</gene>
<reference evidence="1 2" key="1">
    <citation type="submission" date="2019-03" db="EMBL/GenBank/DDBJ databases">
        <title>Genomic Encyclopedia of Type Strains, Phase IV (KMG-IV): sequencing the most valuable type-strain genomes for metagenomic binning, comparative biology and taxonomic classification.</title>
        <authorList>
            <person name="Goeker M."/>
        </authorList>
    </citation>
    <scope>NUCLEOTIDE SEQUENCE [LARGE SCALE GENOMIC DNA]</scope>
    <source>
        <strain evidence="1 2">DSM 28867</strain>
    </source>
</reference>
<keyword evidence="2" id="KW-1185">Reference proteome</keyword>
<evidence type="ECO:0000313" key="1">
    <source>
        <dbReference type="EMBL" id="TDW20804.1"/>
    </source>
</evidence>
<dbReference type="AlphaFoldDB" id="A0A4V3G7X7"/>
<organism evidence="1 2">
    <name type="scientific">Breznakia blatticola</name>
    <dbReference type="NCBI Taxonomy" id="1754012"/>
    <lineage>
        <taxon>Bacteria</taxon>
        <taxon>Bacillati</taxon>
        <taxon>Bacillota</taxon>
        <taxon>Erysipelotrichia</taxon>
        <taxon>Erysipelotrichales</taxon>
        <taxon>Erysipelotrichaceae</taxon>
        <taxon>Breznakia</taxon>
    </lineage>
</organism>
<evidence type="ECO:0000313" key="2">
    <source>
        <dbReference type="Proteomes" id="UP000294743"/>
    </source>
</evidence>
<dbReference type="EMBL" id="SODD01000010">
    <property type="protein sequence ID" value="TDW20804.1"/>
    <property type="molecule type" value="Genomic_DNA"/>
</dbReference>
<accession>A0A4V3G7X7</accession>
<proteinExistence type="predicted"/>
<sequence length="94" mass="10404">MKFAYIIMGPFQSDVDHATIHNEKARIIGVSTVEEGCAVAKRLQKEGISCIELCGAFTQKGARQVIEATNGEIAIGYVIHDEDQNEVYDKVFSR</sequence>
<comment type="caution">
    <text evidence="1">The sequence shown here is derived from an EMBL/GenBank/DDBJ whole genome shotgun (WGS) entry which is preliminary data.</text>
</comment>
<dbReference type="InterPro" id="IPR045441">
    <property type="entry name" value="DUF6506"/>
</dbReference>
<dbReference type="RefSeq" id="WP_134168864.1">
    <property type="nucleotide sequence ID" value="NZ_SODD01000010.1"/>
</dbReference>
<dbReference type="Proteomes" id="UP000294743">
    <property type="component" value="Unassembled WGS sequence"/>
</dbReference>
<name>A0A4V3G7X7_9FIRM</name>
<dbReference type="OrthoDB" id="1551162at2"/>
<protein>
    <submittedName>
        <fullName evidence="1">Uncharacterized protein</fullName>
    </submittedName>
</protein>